<dbReference type="FunFam" id="3.30.70.270:FF:000003">
    <property type="entry name" value="Transposon Ty3-G Gag-Pol polyprotein"/>
    <property type="match status" value="1"/>
</dbReference>
<dbReference type="AlphaFoldDB" id="A0A8X6VNV7"/>
<proteinExistence type="predicted"/>
<dbReference type="Pfam" id="PF17919">
    <property type="entry name" value="RT_RNaseH_2"/>
    <property type="match status" value="1"/>
</dbReference>
<dbReference type="SUPFAM" id="SSF56672">
    <property type="entry name" value="DNA/RNA polymerases"/>
    <property type="match status" value="1"/>
</dbReference>
<protein>
    <submittedName>
        <fullName evidence="3">Retrovirus-related Pol polyprotein from transposon 17.6</fullName>
    </submittedName>
</protein>
<comment type="caution">
    <text evidence="3">The sequence shown here is derived from an EMBL/GenBank/DDBJ whole genome shotgun (WGS) entry which is preliminary data.</text>
</comment>
<feature type="domain" description="Reverse transcriptase/retrotransposon-derived protein RNase H-like" evidence="2">
    <location>
        <begin position="88"/>
        <end position="150"/>
    </location>
</feature>
<dbReference type="Gene3D" id="3.30.70.270">
    <property type="match status" value="1"/>
</dbReference>
<dbReference type="PANTHER" id="PTHR33064">
    <property type="entry name" value="POL PROTEIN"/>
    <property type="match status" value="1"/>
</dbReference>
<dbReference type="InterPro" id="IPR043128">
    <property type="entry name" value="Rev_trsase/Diguanyl_cyclase"/>
</dbReference>
<reference evidence="3" key="1">
    <citation type="submission" date="2020-08" db="EMBL/GenBank/DDBJ databases">
        <title>Multicomponent nature underlies the extraordinary mechanical properties of spider dragline silk.</title>
        <authorList>
            <person name="Kono N."/>
            <person name="Nakamura H."/>
            <person name="Mori M."/>
            <person name="Yoshida Y."/>
            <person name="Ohtoshi R."/>
            <person name="Malay A.D."/>
            <person name="Moran D.A.P."/>
            <person name="Tomita M."/>
            <person name="Numata K."/>
            <person name="Arakawa K."/>
        </authorList>
    </citation>
    <scope>NUCLEOTIDE SEQUENCE</scope>
</reference>
<keyword evidence="4" id="KW-1185">Reference proteome</keyword>
<evidence type="ECO:0000259" key="1">
    <source>
        <dbReference type="Pfam" id="PF00078"/>
    </source>
</evidence>
<evidence type="ECO:0000313" key="4">
    <source>
        <dbReference type="Proteomes" id="UP000887159"/>
    </source>
</evidence>
<dbReference type="PANTHER" id="PTHR33064:SF37">
    <property type="entry name" value="RIBONUCLEASE H"/>
    <property type="match status" value="1"/>
</dbReference>
<gene>
    <name evidence="3" type="primary">pol_2034</name>
    <name evidence="3" type="ORF">TNCV_234241</name>
</gene>
<name>A0A8X6VNV7_TRICX</name>
<sequence>MMSEILSGSEKYATPYLADIEIFSETWEEHLKHLQEISERLKKANLTIKPSKCKFAQREVQYLGHVVGRVAPLTYLLKGVNKKGGIVWNDKCSDSFKMLKEKLSEKPVLHATDFSTPFILQTDASYQGYGVVLAQKYEYGGEHPILFLSHPGPWCDLWKPGTSDKSTGSSQEKINQVSPQSSLHPLVGRLVIRITPLLKYPWKRGLWSHLVNTRCQDPIRGGDRLCGALVLHFFLAQRCSADVMLQRHVIQVDMLEQLFSFYLRKTSYYHVVLQPPL</sequence>
<evidence type="ECO:0000259" key="2">
    <source>
        <dbReference type="Pfam" id="PF17919"/>
    </source>
</evidence>
<dbReference type="InterPro" id="IPR000477">
    <property type="entry name" value="RT_dom"/>
</dbReference>
<dbReference type="InterPro" id="IPR051320">
    <property type="entry name" value="Viral_Replic_Matur_Polypro"/>
</dbReference>
<accession>A0A8X6VNV7</accession>
<feature type="domain" description="Reverse transcriptase" evidence="1">
    <location>
        <begin position="10"/>
        <end position="66"/>
    </location>
</feature>
<evidence type="ECO:0000313" key="3">
    <source>
        <dbReference type="EMBL" id="GFY14874.1"/>
    </source>
</evidence>
<dbReference type="Pfam" id="PF00078">
    <property type="entry name" value="RVT_1"/>
    <property type="match status" value="1"/>
</dbReference>
<dbReference type="EMBL" id="BMAU01021332">
    <property type="protein sequence ID" value="GFY14874.1"/>
    <property type="molecule type" value="Genomic_DNA"/>
</dbReference>
<dbReference type="InterPro" id="IPR043502">
    <property type="entry name" value="DNA/RNA_pol_sf"/>
</dbReference>
<dbReference type="InterPro" id="IPR041577">
    <property type="entry name" value="RT_RNaseH_2"/>
</dbReference>
<organism evidence="3 4">
    <name type="scientific">Trichonephila clavipes</name>
    <name type="common">Golden silk orbweaver</name>
    <name type="synonym">Nephila clavipes</name>
    <dbReference type="NCBI Taxonomy" id="2585209"/>
    <lineage>
        <taxon>Eukaryota</taxon>
        <taxon>Metazoa</taxon>
        <taxon>Ecdysozoa</taxon>
        <taxon>Arthropoda</taxon>
        <taxon>Chelicerata</taxon>
        <taxon>Arachnida</taxon>
        <taxon>Araneae</taxon>
        <taxon>Araneomorphae</taxon>
        <taxon>Entelegynae</taxon>
        <taxon>Araneoidea</taxon>
        <taxon>Nephilidae</taxon>
        <taxon>Trichonephila</taxon>
    </lineage>
</organism>
<dbReference type="Proteomes" id="UP000887159">
    <property type="component" value="Unassembled WGS sequence"/>
</dbReference>
<dbReference type="GO" id="GO:0071897">
    <property type="term" value="P:DNA biosynthetic process"/>
    <property type="evidence" value="ECO:0007669"/>
    <property type="project" value="UniProtKB-ARBA"/>
</dbReference>